<protein>
    <recommendedName>
        <fullName evidence="2">YrhK domain-containing protein</fullName>
    </recommendedName>
</protein>
<dbReference type="GeneID" id="90768059"/>
<organism evidence="3 4">
    <name type="scientific">Roseitalea porphyridii</name>
    <dbReference type="NCBI Taxonomy" id="1852022"/>
    <lineage>
        <taxon>Bacteria</taxon>
        <taxon>Pseudomonadati</taxon>
        <taxon>Pseudomonadota</taxon>
        <taxon>Alphaproteobacteria</taxon>
        <taxon>Hyphomicrobiales</taxon>
        <taxon>Ahrensiaceae</taxon>
        <taxon>Roseitalea</taxon>
    </lineage>
</organism>
<feature type="transmembrane region" description="Helical" evidence="1">
    <location>
        <begin position="52"/>
        <end position="70"/>
    </location>
</feature>
<keyword evidence="4" id="KW-1185">Reference proteome</keyword>
<proteinExistence type="predicted"/>
<dbReference type="AlphaFoldDB" id="A0A4P6V325"/>
<evidence type="ECO:0000313" key="4">
    <source>
        <dbReference type="Proteomes" id="UP000293719"/>
    </source>
</evidence>
<accession>A0A4P6V325</accession>
<dbReference type="Proteomes" id="UP000293719">
    <property type="component" value="Chromosome"/>
</dbReference>
<dbReference type="OrthoDB" id="5862062at2"/>
<evidence type="ECO:0000259" key="2">
    <source>
        <dbReference type="Pfam" id="PF14145"/>
    </source>
</evidence>
<keyword evidence="1" id="KW-0812">Transmembrane</keyword>
<gene>
    <name evidence="3" type="ORF">E0E05_12185</name>
</gene>
<dbReference type="InterPro" id="IPR025424">
    <property type="entry name" value="YrhK_domain"/>
</dbReference>
<reference evidence="3 4" key="1">
    <citation type="journal article" date="2017" name="Int. J. Syst. Evol. Microbiol.">
        <title>Roseitalea porphyridii gen. nov., sp. nov., isolated from a red alga, and reclassification of Hoeflea suaedae Chung et al. 2013 as Pseudohoeflea suaedae gen. nov., comb. nov.</title>
        <authorList>
            <person name="Hyeon J.W."/>
            <person name="Jeong S.E."/>
            <person name="Baek K."/>
            <person name="Jeon C.O."/>
        </authorList>
    </citation>
    <scope>NUCLEOTIDE SEQUENCE [LARGE SCALE GENOMIC DNA]</scope>
    <source>
        <strain evidence="3 4">MA7-20</strain>
    </source>
</reference>
<dbReference type="Pfam" id="PF14145">
    <property type="entry name" value="YrhK"/>
    <property type="match status" value="1"/>
</dbReference>
<name>A0A4P6V325_9HYPH</name>
<dbReference type="EMBL" id="CP036532">
    <property type="protein sequence ID" value="QBK31293.1"/>
    <property type="molecule type" value="Genomic_DNA"/>
</dbReference>
<keyword evidence="1" id="KW-1133">Transmembrane helix</keyword>
<feature type="transmembrane region" description="Helical" evidence="1">
    <location>
        <begin position="21"/>
        <end position="46"/>
    </location>
</feature>
<feature type="domain" description="YrhK" evidence="2">
    <location>
        <begin position="21"/>
        <end position="76"/>
    </location>
</feature>
<dbReference type="KEGG" id="rpod:E0E05_12185"/>
<sequence length="93" mass="10456">MALFAPGNRTKSPRHKKVYAAYEIAFTAVDFAAAFAFVIGSVLFFFPEFETVAIWFFVIGSVFFALKPTIRLTREIHYLTIGDVDDIADKLSV</sequence>
<evidence type="ECO:0000313" key="3">
    <source>
        <dbReference type="EMBL" id="QBK31293.1"/>
    </source>
</evidence>
<evidence type="ECO:0000256" key="1">
    <source>
        <dbReference type="SAM" id="Phobius"/>
    </source>
</evidence>
<keyword evidence="1" id="KW-0472">Membrane</keyword>
<dbReference type="RefSeq" id="WP_131616961.1">
    <property type="nucleotide sequence ID" value="NZ_CP036532.1"/>
</dbReference>